<evidence type="ECO:0000256" key="5">
    <source>
        <dbReference type="ARBA" id="ARBA00012438"/>
    </source>
</evidence>
<dbReference type="SMART" id="SM00388">
    <property type="entry name" value="HisKA"/>
    <property type="match status" value="1"/>
</dbReference>
<feature type="domain" description="PAS" evidence="23">
    <location>
        <begin position="414"/>
        <end position="462"/>
    </location>
</feature>
<dbReference type="CDD" id="cd17546">
    <property type="entry name" value="REC_hyHK_CKI1_RcsC-like"/>
    <property type="match status" value="2"/>
</dbReference>
<dbReference type="SUPFAM" id="SSF47226">
    <property type="entry name" value="Histidine-containing phosphotransfer domain, HPT domain"/>
    <property type="match status" value="1"/>
</dbReference>
<dbReference type="InterPro" id="IPR016132">
    <property type="entry name" value="Phyto_chromo_attachment"/>
</dbReference>
<feature type="domain" description="PAC" evidence="24">
    <location>
        <begin position="1734"/>
        <end position="1787"/>
    </location>
</feature>
<feature type="domain" description="PAS" evidence="23">
    <location>
        <begin position="295"/>
        <end position="350"/>
    </location>
</feature>
<evidence type="ECO:0000256" key="12">
    <source>
        <dbReference type="ARBA" id="ARBA00022777"/>
    </source>
</evidence>
<dbReference type="GO" id="GO:0005524">
    <property type="term" value="F:ATP binding"/>
    <property type="evidence" value="ECO:0007669"/>
    <property type="project" value="UniProtKB-KW"/>
</dbReference>
<feature type="domain" description="PAS" evidence="23">
    <location>
        <begin position="930"/>
        <end position="1000"/>
    </location>
</feature>
<feature type="domain" description="PAC" evidence="24">
    <location>
        <begin position="1602"/>
        <end position="1654"/>
    </location>
</feature>
<dbReference type="SUPFAM" id="SSF52172">
    <property type="entry name" value="CheY-like"/>
    <property type="match status" value="2"/>
</dbReference>
<feature type="domain" description="PAS" evidence="23">
    <location>
        <begin position="1655"/>
        <end position="1729"/>
    </location>
</feature>
<dbReference type="InterPro" id="IPR029016">
    <property type="entry name" value="GAF-like_dom_sf"/>
</dbReference>
<evidence type="ECO:0000256" key="10">
    <source>
        <dbReference type="ARBA" id="ARBA00022692"/>
    </source>
</evidence>
<evidence type="ECO:0000256" key="1">
    <source>
        <dbReference type="ARBA" id="ARBA00000085"/>
    </source>
</evidence>
<dbReference type="Pfam" id="PF01627">
    <property type="entry name" value="Hpt"/>
    <property type="match status" value="1"/>
</dbReference>
<evidence type="ECO:0000256" key="9">
    <source>
        <dbReference type="ARBA" id="ARBA00022679"/>
    </source>
</evidence>
<evidence type="ECO:0000256" key="7">
    <source>
        <dbReference type="ARBA" id="ARBA00022490"/>
    </source>
</evidence>
<dbReference type="CDD" id="cd16922">
    <property type="entry name" value="HATPase_EvgS-ArcB-TorS-like"/>
    <property type="match status" value="1"/>
</dbReference>
<evidence type="ECO:0000313" key="26">
    <source>
        <dbReference type="EMBL" id="NEV68174.1"/>
    </source>
</evidence>
<evidence type="ECO:0000259" key="25">
    <source>
        <dbReference type="PROSITE" id="PS50894"/>
    </source>
</evidence>
<dbReference type="SUPFAM" id="SSF55781">
    <property type="entry name" value="GAF domain-like"/>
    <property type="match status" value="4"/>
</dbReference>
<dbReference type="InterPro" id="IPR011006">
    <property type="entry name" value="CheY-like_superfamily"/>
</dbReference>
<dbReference type="Pfam" id="PF00072">
    <property type="entry name" value="Response_reg"/>
    <property type="match status" value="2"/>
</dbReference>
<dbReference type="InterPro" id="IPR005467">
    <property type="entry name" value="His_kinase_dom"/>
</dbReference>
<keyword evidence="8" id="KW-0597">Phosphoprotein</keyword>
<dbReference type="CDD" id="cd00130">
    <property type="entry name" value="PAS"/>
    <property type="match status" value="9"/>
</dbReference>
<evidence type="ECO:0000256" key="19">
    <source>
        <dbReference type="ARBA" id="ARBA00074306"/>
    </source>
</evidence>
<dbReference type="InterPro" id="IPR013655">
    <property type="entry name" value="PAS_fold_3"/>
</dbReference>
<dbReference type="InterPro" id="IPR003018">
    <property type="entry name" value="GAF"/>
</dbReference>
<evidence type="ECO:0000259" key="21">
    <source>
        <dbReference type="PROSITE" id="PS50109"/>
    </source>
</evidence>
<dbReference type="GO" id="GO:0032991">
    <property type="term" value="C:protein-containing complex"/>
    <property type="evidence" value="ECO:0007669"/>
    <property type="project" value="UniProtKB-ARBA"/>
</dbReference>
<dbReference type="PROSITE" id="PS50110">
    <property type="entry name" value="RESPONSE_REGULATORY"/>
    <property type="match status" value="2"/>
</dbReference>
<dbReference type="Gene3D" id="3.30.565.10">
    <property type="entry name" value="Histidine kinase-like ATPase, C-terminal domain"/>
    <property type="match status" value="1"/>
</dbReference>
<accession>A0A0C1UQR1</accession>
<dbReference type="PROSITE" id="PS50113">
    <property type="entry name" value="PAC"/>
    <property type="match status" value="8"/>
</dbReference>
<dbReference type="Pfam" id="PF01590">
    <property type="entry name" value="GAF"/>
    <property type="match status" value="4"/>
</dbReference>
<evidence type="ECO:0000256" key="8">
    <source>
        <dbReference type="ARBA" id="ARBA00022553"/>
    </source>
</evidence>
<keyword evidence="7" id="KW-0963">Cytoplasm</keyword>
<evidence type="ECO:0000259" key="20">
    <source>
        <dbReference type="PROSITE" id="PS50046"/>
    </source>
</evidence>
<keyword evidence="16" id="KW-0472">Membrane</keyword>
<dbReference type="InterPro" id="IPR004358">
    <property type="entry name" value="Sig_transdc_His_kin-like_C"/>
</dbReference>
<reference evidence="26" key="3">
    <citation type="submission" date="2020-02" db="EMBL/GenBank/DDBJ databases">
        <authorList>
            <person name="Sarangi A.N."/>
            <person name="Ghosh S."/>
            <person name="Mukherjee M."/>
            <person name="Tripathy S."/>
        </authorList>
    </citation>
    <scope>NUCLEOTIDE SEQUENCE</scope>
    <source>
        <strain evidence="26">BDU141951</strain>
    </source>
</reference>
<dbReference type="SUPFAM" id="SSF47384">
    <property type="entry name" value="Homodimeric domain of signal transducing histidine kinase"/>
    <property type="match status" value="1"/>
</dbReference>
<feature type="domain" description="Phytochrome chromophore attachment site" evidence="20">
    <location>
        <begin position="1807"/>
        <end position="1946"/>
    </location>
</feature>
<keyword evidence="13" id="KW-0067">ATP-binding</keyword>
<keyword evidence="12" id="KW-0418">Kinase</keyword>
<dbReference type="Pfam" id="PF13426">
    <property type="entry name" value="PAS_9"/>
    <property type="match status" value="1"/>
</dbReference>
<proteinExistence type="inferred from homology"/>
<dbReference type="InterPro" id="IPR003661">
    <property type="entry name" value="HisK_dim/P_dom"/>
</dbReference>
<reference evidence="26" key="1">
    <citation type="submission" date="2014-11" db="EMBL/GenBank/DDBJ databases">
        <authorList>
            <person name="Malar M.C."/>
            <person name="Sen D."/>
            <person name="Tripathy S."/>
        </authorList>
    </citation>
    <scope>NUCLEOTIDE SEQUENCE</scope>
    <source>
        <strain evidence="26">BDU141951</strain>
    </source>
</reference>
<evidence type="ECO:0000259" key="22">
    <source>
        <dbReference type="PROSITE" id="PS50110"/>
    </source>
</evidence>
<dbReference type="PROSITE" id="PS50109">
    <property type="entry name" value="HIS_KIN"/>
    <property type="match status" value="1"/>
</dbReference>
<comment type="similarity">
    <text evidence="4">In the N-terminal section; belongs to the phytochrome family.</text>
</comment>
<feature type="domain" description="Phytochrome chromophore attachment site" evidence="20">
    <location>
        <begin position="1359"/>
        <end position="1499"/>
    </location>
</feature>
<dbReference type="Gene3D" id="1.10.287.130">
    <property type="match status" value="1"/>
</dbReference>
<comment type="subunit">
    <text evidence="17">At low DSF concentrations, interacts with RpfF.</text>
</comment>
<comment type="subcellular location">
    <subcellularLocation>
        <location evidence="3">Cell membrane</location>
        <topology evidence="3">Multi-pass membrane protein</topology>
    </subcellularLocation>
    <subcellularLocation>
        <location evidence="2">Cytoplasm</location>
    </subcellularLocation>
</comment>
<dbReference type="Pfam" id="PF02518">
    <property type="entry name" value="HATPase_c"/>
    <property type="match status" value="1"/>
</dbReference>
<feature type="domain" description="PAC" evidence="24">
    <location>
        <begin position="1126"/>
        <end position="1179"/>
    </location>
</feature>
<feature type="domain" description="PAS" evidence="23">
    <location>
        <begin position="1530"/>
        <end position="1600"/>
    </location>
</feature>
<dbReference type="InterPro" id="IPR013656">
    <property type="entry name" value="PAS_4"/>
</dbReference>
<dbReference type="EMBL" id="JTHE02000003">
    <property type="protein sequence ID" value="NEV68174.1"/>
    <property type="molecule type" value="Genomic_DNA"/>
</dbReference>
<keyword evidence="6" id="KW-1003">Cell membrane</keyword>
<dbReference type="Pfam" id="PF08448">
    <property type="entry name" value="PAS_4"/>
    <property type="match status" value="3"/>
</dbReference>
<dbReference type="InterPro" id="IPR036641">
    <property type="entry name" value="HPT_dom_sf"/>
</dbReference>
<dbReference type="FunFam" id="3.30.565.10:FF:000010">
    <property type="entry name" value="Sensor histidine kinase RcsC"/>
    <property type="match status" value="1"/>
</dbReference>
<dbReference type="InterPro" id="IPR036890">
    <property type="entry name" value="HATPase_C_sf"/>
</dbReference>
<dbReference type="SUPFAM" id="SSF55785">
    <property type="entry name" value="PYP-like sensor domain (PAS domain)"/>
    <property type="match status" value="10"/>
</dbReference>
<evidence type="ECO:0000256" key="16">
    <source>
        <dbReference type="ARBA" id="ARBA00023136"/>
    </source>
</evidence>
<dbReference type="InterPro" id="IPR000014">
    <property type="entry name" value="PAS"/>
</dbReference>
<dbReference type="SUPFAM" id="SSF55874">
    <property type="entry name" value="ATPase domain of HSP90 chaperone/DNA topoisomerase II/histidine kinase"/>
    <property type="match status" value="1"/>
</dbReference>
<dbReference type="Gene3D" id="3.30.450.40">
    <property type="match status" value="4"/>
</dbReference>
<feature type="domain" description="PAC" evidence="24">
    <location>
        <begin position="877"/>
        <end position="929"/>
    </location>
</feature>
<dbReference type="PANTHER" id="PTHR45339">
    <property type="entry name" value="HYBRID SIGNAL TRANSDUCTION HISTIDINE KINASE J"/>
    <property type="match status" value="1"/>
</dbReference>
<comment type="catalytic activity">
    <reaction evidence="1">
        <text>ATP + protein L-histidine = ADP + protein N-phospho-L-histidine.</text>
        <dbReference type="EC" id="2.7.13.3"/>
    </reaction>
</comment>
<dbReference type="Gene3D" id="3.30.450.20">
    <property type="entry name" value="PAS domain"/>
    <property type="match status" value="10"/>
</dbReference>
<dbReference type="CDD" id="cd00082">
    <property type="entry name" value="HisKA"/>
    <property type="match status" value="1"/>
</dbReference>
<dbReference type="SMART" id="SM00065">
    <property type="entry name" value="GAF"/>
    <property type="match status" value="4"/>
</dbReference>
<reference evidence="26" key="2">
    <citation type="journal article" date="2015" name="Genome Announc.">
        <title>Draft Genome Sequence of Filamentous Marine Cyanobacterium Lyngbya confervoides Strain BDU141951.</title>
        <authorList>
            <person name="Chandrababunaidu M.M."/>
            <person name="Sen D."/>
            <person name="Tripathy S."/>
        </authorList>
    </citation>
    <scope>NUCLEOTIDE SEQUENCE</scope>
    <source>
        <strain evidence="26">BDU141951</strain>
    </source>
</reference>
<dbReference type="InterPro" id="IPR001789">
    <property type="entry name" value="Sig_transdc_resp-reg_receiver"/>
</dbReference>
<dbReference type="GO" id="GO:0000155">
    <property type="term" value="F:phosphorelay sensor kinase activity"/>
    <property type="evidence" value="ECO:0007669"/>
    <property type="project" value="InterPro"/>
</dbReference>
<evidence type="ECO:0000256" key="15">
    <source>
        <dbReference type="ARBA" id="ARBA00023012"/>
    </source>
</evidence>
<dbReference type="PRINTS" id="PR00344">
    <property type="entry name" value="BCTRLSENSOR"/>
</dbReference>
<dbReference type="GO" id="GO:0005886">
    <property type="term" value="C:plasma membrane"/>
    <property type="evidence" value="ECO:0007669"/>
    <property type="project" value="UniProtKB-SubCell"/>
</dbReference>
<evidence type="ECO:0000256" key="3">
    <source>
        <dbReference type="ARBA" id="ARBA00004651"/>
    </source>
</evidence>
<feature type="domain" description="PAS" evidence="23">
    <location>
        <begin position="803"/>
        <end position="873"/>
    </location>
</feature>
<feature type="domain" description="PAC" evidence="24">
    <location>
        <begin position="752"/>
        <end position="802"/>
    </location>
</feature>
<evidence type="ECO:0000256" key="14">
    <source>
        <dbReference type="ARBA" id="ARBA00022989"/>
    </source>
</evidence>
<dbReference type="SMART" id="SM00448">
    <property type="entry name" value="REC"/>
    <property type="match status" value="2"/>
</dbReference>
<dbReference type="InterPro" id="IPR003594">
    <property type="entry name" value="HATPase_dom"/>
</dbReference>
<evidence type="ECO:0000256" key="13">
    <source>
        <dbReference type="ARBA" id="ARBA00022840"/>
    </source>
</evidence>
<dbReference type="PROSITE" id="PS50112">
    <property type="entry name" value="PAS"/>
    <property type="match status" value="8"/>
</dbReference>
<dbReference type="GO" id="GO:0005737">
    <property type="term" value="C:cytoplasm"/>
    <property type="evidence" value="ECO:0007669"/>
    <property type="project" value="UniProtKB-SubCell"/>
</dbReference>
<dbReference type="Pfam" id="PF00512">
    <property type="entry name" value="HisKA"/>
    <property type="match status" value="1"/>
</dbReference>
<dbReference type="FunFam" id="3.30.450.20:FF:000099">
    <property type="entry name" value="Sensory box sensor histidine kinase"/>
    <property type="match status" value="1"/>
</dbReference>
<evidence type="ECO:0000256" key="2">
    <source>
        <dbReference type="ARBA" id="ARBA00004496"/>
    </source>
</evidence>
<dbReference type="FunFam" id="1.10.287.130:FF:000002">
    <property type="entry name" value="Two-component osmosensing histidine kinase"/>
    <property type="match status" value="1"/>
</dbReference>
<feature type="domain" description="PAC" evidence="24">
    <location>
        <begin position="1287"/>
        <end position="1339"/>
    </location>
</feature>
<dbReference type="SMART" id="SM00086">
    <property type="entry name" value="PAC"/>
    <property type="match status" value="9"/>
</dbReference>
<evidence type="ECO:0000256" key="17">
    <source>
        <dbReference type="ARBA" id="ARBA00064003"/>
    </source>
</evidence>
<evidence type="ECO:0000259" key="23">
    <source>
        <dbReference type="PROSITE" id="PS50112"/>
    </source>
</evidence>
<name>A0A0C1UQR1_9CYAN</name>
<feature type="domain" description="PAS" evidence="23">
    <location>
        <begin position="548"/>
        <end position="618"/>
    </location>
</feature>
<dbReference type="SMART" id="SM00387">
    <property type="entry name" value="HATPase_c"/>
    <property type="match status" value="1"/>
</dbReference>
<gene>
    <name evidence="26" type="ORF">QQ91_013750</name>
</gene>
<feature type="domain" description="HPt" evidence="25">
    <location>
        <begin position="2755"/>
        <end position="2852"/>
    </location>
</feature>
<evidence type="ECO:0000259" key="24">
    <source>
        <dbReference type="PROSITE" id="PS50113"/>
    </source>
</evidence>
<feature type="domain" description="Phytochrome chromophore attachment site" evidence="20">
    <location>
        <begin position="1996"/>
        <end position="2147"/>
    </location>
</feature>
<dbReference type="Gene3D" id="3.40.50.2300">
    <property type="match status" value="2"/>
</dbReference>
<keyword evidence="10" id="KW-0812">Transmembrane</keyword>
<dbReference type="Pfam" id="PF08447">
    <property type="entry name" value="PAS_3"/>
    <property type="match status" value="5"/>
</dbReference>
<feature type="domain" description="PAC" evidence="24">
    <location>
        <begin position="621"/>
        <end position="673"/>
    </location>
</feature>
<feature type="domain" description="Response regulatory" evidence="22">
    <location>
        <begin position="2445"/>
        <end position="2567"/>
    </location>
</feature>
<evidence type="ECO:0000256" key="11">
    <source>
        <dbReference type="ARBA" id="ARBA00022741"/>
    </source>
</evidence>
<organism evidence="26">
    <name type="scientific">Lyngbya confervoides BDU141951</name>
    <dbReference type="NCBI Taxonomy" id="1574623"/>
    <lineage>
        <taxon>Bacteria</taxon>
        <taxon>Bacillati</taxon>
        <taxon>Cyanobacteriota</taxon>
        <taxon>Cyanophyceae</taxon>
        <taxon>Oscillatoriophycideae</taxon>
        <taxon>Oscillatoriales</taxon>
        <taxon>Microcoleaceae</taxon>
        <taxon>Lyngbya</taxon>
    </lineage>
</organism>
<dbReference type="Gene3D" id="1.20.120.160">
    <property type="entry name" value="HPT domain"/>
    <property type="match status" value="1"/>
</dbReference>
<feature type="domain" description="Histidine kinase" evidence="21">
    <location>
        <begin position="2202"/>
        <end position="2423"/>
    </location>
</feature>
<dbReference type="PROSITE" id="PS50046">
    <property type="entry name" value="PHYTOCHROME_2"/>
    <property type="match status" value="3"/>
</dbReference>
<feature type="domain" description="PAC" evidence="24">
    <location>
        <begin position="1004"/>
        <end position="1056"/>
    </location>
</feature>
<dbReference type="InterPro" id="IPR036097">
    <property type="entry name" value="HisK_dim/P_sf"/>
</dbReference>
<protein>
    <recommendedName>
        <fullName evidence="19">Circadian input-output histidine kinase CikA</fullName>
        <ecNumber evidence="5">2.7.13.3</ecNumber>
    </recommendedName>
    <alternativeName>
        <fullName evidence="18">Sensory/regulatory protein RpfC</fullName>
    </alternativeName>
</protein>
<dbReference type="PROSITE" id="PS50894">
    <property type="entry name" value="HPT"/>
    <property type="match status" value="1"/>
</dbReference>
<sequence>MNTLWVVASSETVSNTYRRWMLEEPLGKTTVEVVHTIAADTTSPLWDLIILDAGVGADSTQPVRQSLLQADVPVLVVAAPHEEAIALELLRQGAQDYIIDLSEQSYDGLVYKAQQLTAAQAPPTRAERSPSMPLAEHVRDQPVSAVVADIAAVAATSLQLLQIGLEADQIRLVRGGLGAPGEVIAAAQPTTSGVSLGQLASYFDGQLHETDAPSKSTDASDAALLVVPIYQSGVFWGAWVVEQWSRSRSWQSQDLALLQLAAQQIAQWLQSQELAQQAHRERARHNDAIAALADTTEMYASILRNISDAVFITDHAGKFTFICPNVATIFGYNQADVVAMGSIDQLLGDDLCEPSELQARQELTNLECRINDQSGRTHDLLINVKRVDIGQGSRLYTCRDVSDRKQAETQLHQSETDYRRLVDNIPAGVVVHDGNTEILTCNHRASELLELSLAQMQGKTSLDPAWSFLQEDGTPLSPADFPVNRVVATGQPLENWVIGVNRPVSQTQIWALVNAYPTFKRDRTLDQIIVVFVEITAQKQAQIALAASERRYASLAQAAPVGIFRTDSEGHCVYVNDRWSDIAGMTLAQAQGFGWVEGLHPEDRDAITAEWYDAAQNNRPFSLEYRFLSPAQETTWVYGQAVAETDIEGQITGYIGTVTDITERHQAEAQLKASEERYRLLFNIANDLILMHPLGTPEQPGQRFIHVNAMACERLGYTQAELQQLTPLDLIPPGEMDEVPAELDILTTNGQLLFEKTLIAKDGRHIPVELHAHVFEWDGQPMVLSIARDISERKVVQDQLKARERLFRATFDQSAVAMAMEFIDGHFVRVNQKMCDLLGYTEAELLELHAAHLRHPDYRAAALNITEQLLAGEVSLWQGDEQFLNKAGQPVWINTCISLIRDTDGRPDYFLSVMQDVGDRIQAHAALQASEVLFRNTFEQAAVGVAHVSPTGNFVRLNQRFCDILGYPHDELIGLTFQDITHPDDLTVDLKQVQNLLSGAANTYSLEKRYIHQTGSIVWVNLTVALVRNAEAAPDYFIAVVQDISALKATEERLSLALSSANQGIYDLNLKTDEAIVGREYALMLGYDPDHFAETVTSWRQRVHPEDQAAVKAAYQAYAEGQTPNYRVEFRMLTCQHTWKWVLSVGKFVDWDVDGNPTRLLGTHTDIDDRKQAELELQALNQTLEHRVLRRTQDLTAVNRQLKTQAAALHQANQLLQTVMDSIPQRIFWTDRNSILLGCNRQFAADRGLTVEAAIGRNNHEVSATPEEADLFDVGDRQVMESGEPNLHVQETWRRADGVLLHLDTSKVPLRNEAGEVIGLLGCYEDITQRKVMENRIQQQLQKERLLSSLQQQMRETLDLQEILDLTVQQVQQLLKIHRVLIYQIDEHRQGQVMAEATGCECFPVSLQGATNHLTISEACYRQYLPGKAQAIADMRQEDVSECMQLLTQQTPGVVGEIMVPIVEHGGHRVWGLLIGHQCERPRQWQRWERQFLEQLSSHLAIAIHQICLYEQLQAELQQRQQIEKSLRASEARLQLVTDSVNGCIAYVDAEQRYQFINHTFEAWFGWEKANIIGRTVKSIIGAAAYDATRNYITRALAGEPVTYEAALPYQRGGVRHVIASLVPEIDEQRQVHGYYVLITDISDRKAAELALQESRHFIEQIANASPNAIYLYDLIEQRNLYVNREIGAMLGYSPDEIQAMGAQLLSRLMHPDDWRRYQAYCQQLMGAQDGEVLEFEYRMRHQEGNWHWLNSRDSIFARNEQGQATQIIGSAQDITDRKQAEALIQAQAKREKLLREITQRIRSTLELATIFTTACDEIRQALQCDRVGVFQFDPAAGYTVGEFVAESTGADMASTLHVTIEEPCFAEAYAEQYRRGRYFIANNIYEADISNCHAGILELFQIHACMVMPLLEGEALWGLLCIHECQAPRDWQTAEIDLVHQLAAQIAIALRQAKFYTQTQAELSVRKQAERQIARQLREQQTLAAITQITRESLNVADILESIAAQVKEILNGDRVIIFRLFDDGRTRIIEEAVGPDLPQLKDQQWNDEVWSQDILERYWRGEPRQVPDVMDDIWTECLQAYAQSGQIRSKLVAPILQHDAAVEMNRWTCPETHTKIWGLLVVHACVAPRQWKDSEARLLQQIADQLAIAMRQAGLFERLQTELQERQHAQNLLTERNQQLATSNEQLAHATRMKDEFLANVSHEIRTPMNAIIGMTQLTLETSLTARQRNYLTKIDKSATTLLHIINDILDFSKIEADKLELEVVPFALDEVLSNLADVIGVQASHQGLELLFHVALDTPLQLVGDPFRLGQILLNLVSNAIKFTAQGHVLVAVRVEQANETSCRLRFAVTDTGIGLSAAQQAKLFQAFAQGDASTTRKFGGTGLGLVISQRLAHLMQGEIGLESTLGQGSTFWLTATFQLATACPNALLTQCELPTALQGIRVLAVDDNAAARTIFHEVLSSFQFEPTVVATAAEAIAAIAAAETAQQPFEVVIVDYVMPDIDGIALIQQIHRTYPTAIGPAILLVTAHRQRVVQESAQAAGINHLLYKPLQPSQLLEAIVEAVLPGQATVTVPAVPSLALPSPGALAQVRVLLVEDHEINQELALEFLTQAGAIATVVDHGRAAIEALQQAPFDVVLMDCQMPVMDGYEATRHIRALPGAVSQVPIIAMTANAMQGDRQKCLAIGMNDYLAKPIVKAEMYAAIQRWVPSEQVPSSRSTRSMHALPISPVPAAFTHLNSFNIEQGLQYVGENLDLYIKLLQQFLSKNQTFVEQFQQHIDQEDYVTATRLVHNLKSTAATLGCAALKNPAQTLEQSLLQHPQNYDADSFTAVVDILATVLNELTTWQASYHQPQLPEETLDDLDWSVVLQQVQQMQTALDSDLVAALEHLKYLQEVLQNHHSTRQIVNTLARSLDDFEIDRAQTTLQTLAQFANSRIPHG</sequence>
<dbReference type="InterPro" id="IPR035965">
    <property type="entry name" value="PAS-like_dom_sf"/>
</dbReference>
<dbReference type="InterPro" id="IPR008207">
    <property type="entry name" value="Sig_transdc_His_kin_Hpt_dom"/>
</dbReference>
<dbReference type="NCBIfam" id="TIGR00229">
    <property type="entry name" value="sensory_box"/>
    <property type="match status" value="9"/>
</dbReference>
<keyword evidence="9" id="KW-0808">Transferase</keyword>
<dbReference type="InterPro" id="IPR000700">
    <property type="entry name" value="PAS-assoc_C"/>
</dbReference>
<dbReference type="PANTHER" id="PTHR45339:SF1">
    <property type="entry name" value="HYBRID SIGNAL TRANSDUCTION HISTIDINE KINASE J"/>
    <property type="match status" value="1"/>
</dbReference>
<feature type="domain" description="Response regulatory" evidence="22">
    <location>
        <begin position="2594"/>
        <end position="2711"/>
    </location>
</feature>
<evidence type="ECO:0000256" key="4">
    <source>
        <dbReference type="ARBA" id="ARBA00006402"/>
    </source>
</evidence>
<dbReference type="SMART" id="SM00091">
    <property type="entry name" value="PAS"/>
    <property type="match status" value="10"/>
</dbReference>
<feature type="domain" description="PAS" evidence="23">
    <location>
        <begin position="1050"/>
        <end position="1122"/>
    </location>
</feature>
<keyword evidence="15" id="KW-0902">Two-component regulatory system</keyword>
<comment type="caution">
    <text evidence="26">The sequence shown here is derived from an EMBL/GenBank/DDBJ whole genome shotgun (WGS) entry which is preliminary data.</text>
</comment>
<evidence type="ECO:0000256" key="18">
    <source>
        <dbReference type="ARBA" id="ARBA00068150"/>
    </source>
</evidence>
<keyword evidence="11" id="KW-0547">Nucleotide-binding</keyword>
<keyword evidence="14" id="KW-1133">Transmembrane helix</keyword>
<dbReference type="InterPro" id="IPR001610">
    <property type="entry name" value="PAC"/>
</dbReference>
<dbReference type="SMART" id="SM00073">
    <property type="entry name" value="HPT"/>
    <property type="match status" value="1"/>
</dbReference>
<evidence type="ECO:0000256" key="6">
    <source>
        <dbReference type="ARBA" id="ARBA00022475"/>
    </source>
</evidence>
<dbReference type="EC" id="2.7.13.3" evidence="5"/>